<evidence type="ECO:0000313" key="4">
    <source>
        <dbReference type="Proteomes" id="UP000578531"/>
    </source>
</evidence>
<dbReference type="InterPro" id="IPR036047">
    <property type="entry name" value="F-box-like_dom_sf"/>
</dbReference>
<evidence type="ECO:0000256" key="1">
    <source>
        <dbReference type="SAM" id="MobiDB-lite"/>
    </source>
</evidence>
<dbReference type="PROSITE" id="PS50181">
    <property type="entry name" value="FBOX"/>
    <property type="match status" value="1"/>
</dbReference>
<sequence length="450" mass="51488">MASSNTTGTYSSSSALLPSPSASQPSSQPSQDFPSQPQHRHRTSTSLPQSQAPTSQSQLQSQSQSQSQQQPQQQQQPGQAQQYGQDPSQGKSKDFCLIAEAAKRAQMACLMRDMGEVAFVLLLGLSKMLSLMRRFSRHHVTDASIIRNDSRKCLLDYAEQEDIDEKSVWETNSDTTQDKATQVTESTLRAKDVQIPEASCPLEMLPLEIIRHIFGMLDVVSLICLRMTSQRLRHLAIVKRLQLHRCIMWRVKCLLEKDSRAKGVPLPQRLVCAFCKRTHHQRMFGLPGSDVGYGIECLNMTKSDPEIRHCWLHMPKRFCYSPTFRDSQQENWARSLERERWIRTLHMTCLHCGTRLEKNVHSGEEECPACTRKCDVCGYIELPILSRFGPERRFESFKCLRLVKRKKAGFMLEMEDRNSIGREPKGVKYSRHSFIDTDVSENDLYCASRK</sequence>
<dbReference type="EMBL" id="JACCJC010000059">
    <property type="protein sequence ID" value="KAF6231198.1"/>
    <property type="molecule type" value="Genomic_DNA"/>
</dbReference>
<keyword evidence="4" id="KW-1185">Reference proteome</keyword>
<feature type="domain" description="F-box" evidence="2">
    <location>
        <begin position="199"/>
        <end position="252"/>
    </location>
</feature>
<dbReference type="Pfam" id="PF00646">
    <property type="entry name" value="F-box"/>
    <property type="match status" value="1"/>
</dbReference>
<proteinExistence type="predicted"/>
<dbReference type="AlphaFoldDB" id="A0A8H6FMD3"/>
<dbReference type="GeneID" id="59292176"/>
<feature type="region of interest" description="Disordered" evidence="1">
    <location>
        <begin position="1"/>
        <end position="91"/>
    </location>
</feature>
<dbReference type="OrthoDB" id="4157208at2759"/>
<organism evidence="3 4">
    <name type="scientific">Letharia columbiana</name>
    <dbReference type="NCBI Taxonomy" id="112416"/>
    <lineage>
        <taxon>Eukaryota</taxon>
        <taxon>Fungi</taxon>
        <taxon>Dikarya</taxon>
        <taxon>Ascomycota</taxon>
        <taxon>Pezizomycotina</taxon>
        <taxon>Lecanoromycetes</taxon>
        <taxon>OSLEUM clade</taxon>
        <taxon>Lecanoromycetidae</taxon>
        <taxon>Lecanorales</taxon>
        <taxon>Lecanorineae</taxon>
        <taxon>Parmeliaceae</taxon>
        <taxon>Letharia</taxon>
    </lineage>
</organism>
<reference evidence="3 4" key="1">
    <citation type="journal article" date="2020" name="Genomics">
        <title>Complete, high-quality genomes from long-read metagenomic sequencing of two wolf lichen thalli reveals enigmatic genome architecture.</title>
        <authorList>
            <person name="McKenzie S.K."/>
            <person name="Walston R.F."/>
            <person name="Allen J.L."/>
        </authorList>
    </citation>
    <scope>NUCLEOTIDE SEQUENCE [LARGE SCALE GENOMIC DNA]</scope>
    <source>
        <strain evidence="3">WasteWater2</strain>
    </source>
</reference>
<dbReference type="RefSeq" id="XP_037160631.1">
    <property type="nucleotide sequence ID" value="XM_037312415.1"/>
</dbReference>
<name>A0A8H6FMD3_9LECA</name>
<dbReference type="CDD" id="cd09917">
    <property type="entry name" value="F-box_SF"/>
    <property type="match status" value="1"/>
</dbReference>
<dbReference type="Proteomes" id="UP000578531">
    <property type="component" value="Unassembled WGS sequence"/>
</dbReference>
<protein>
    <recommendedName>
        <fullName evidence="2">F-box domain-containing protein</fullName>
    </recommendedName>
</protein>
<evidence type="ECO:0000259" key="2">
    <source>
        <dbReference type="PROSITE" id="PS50181"/>
    </source>
</evidence>
<accession>A0A8H6FMD3</accession>
<dbReference type="SUPFAM" id="SSF81995">
    <property type="entry name" value="beta-sandwich domain of Sec23/24"/>
    <property type="match status" value="1"/>
</dbReference>
<feature type="compositionally biased region" description="Low complexity" evidence="1">
    <location>
        <begin position="44"/>
        <end position="85"/>
    </location>
</feature>
<dbReference type="Gene3D" id="1.20.1280.50">
    <property type="match status" value="1"/>
</dbReference>
<dbReference type="InterPro" id="IPR001810">
    <property type="entry name" value="F-box_dom"/>
</dbReference>
<dbReference type="SUPFAM" id="SSF81383">
    <property type="entry name" value="F-box domain"/>
    <property type="match status" value="1"/>
</dbReference>
<evidence type="ECO:0000313" key="3">
    <source>
        <dbReference type="EMBL" id="KAF6231198.1"/>
    </source>
</evidence>
<comment type="caution">
    <text evidence="3">The sequence shown here is derived from an EMBL/GenBank/DDBJ whole genome shotgun (WGS) entry which is preliminary data.</text>
</comment>
<feature type="compositionally biased region" description="Low complexity" evidence="1">
    <location>
        <begin position="1"/>
        <end position="37"/>
    </location>
</feature>
<gene>
    <name evidence="3" type="ORF">HO173_010530</name>
</gene>